<sequence length="105" mass="11500">MRPATPQRCVLESSPEPKMLRASRLWRALTAADLEAKIIASEILKPLKDVKVVDASGGCGSFFNITVISQAFCGKPLVQQHRLVNEALKSEIPLIHGFSLTTKVE</sequence>
<dbReference type="InterPro" id="IPR036065">
    <property type="entry name" value="BolA-like_sf"/>
</dbReference>
<dbReference type="PANTHER" id="PTHR46188:SF1">
    <property type="entry name" value="BOLA-LIKE PROTEIN 3"/>
    <property type="match status" value="1"/>
</dbReference>
<evidence type="ECO:0000313" key="4">
    <source>
        <dbReference type="Proteomes" id="UP000031737"/>
    </source>
</evidence>
<dbReference type="SUPFAM" id="SSF82657">
    <property type="entry name" value="BolA-like"/>
    <property type="match status" value="1"/>
</dbReference>
<reference evidence="3 4" key="1">
    <citation type="submission" date="2013-07" db="EMBL/GenBank/DDBJ databases">
        <authorList>
            <person name="Stoco P.H."/>
            <person name="Wagner G."/>
            <person name="Gerber A."/>
            <person name="Zaha A."/>
            <person name="Thompson C."/>
            <person name="Bartholomeu D.C."/>
            <person name="Luckemeyer D.D."/>
            <person name="Bahia D."/>
            <person name="Loreto E."/>
            <person name="Prestes E.B."/>
            <person name="Lima F.M."/>
            <person name="Rodrigues-Luiz G."/>
            <person name="Vallejo G.A."/>
            <person name="Filho J.F."/>
            <person name="Monteiro K.M."/>
            <person name="Tyler K.M."/>
            <person name="de Almeida L.G."/>
            <person name="Ortiz M.F."/>
            <person name="Siervo M.A."/>
            <person name="de Moraes M.H."/>
            <person name="Cunha O.L."/>
            <person name="Mendonca-Neto R."/>
            <person name="Silva R."/>
            <person name="Teixeira S.M."/>
            <person name="Murta S.M."/>
            <person name="Sincero T.C."/>
            <person name="Mendes T.A."/>
            <person name="Urmenyi T.P."/>
            <person name="Silva V.G."/>
            <person name="da Rocha W.D."/>
            <person name="Andersson B."/>
            <person name="Romanha A.J."/>
            <person name="Steindel M."/>
            <person name="de Vasconcelos A.T."/>
            <person name="Grisard E.C."/>
        </authorList>
    </citation>
    <scope>NUCLEOTIDE SEQUENCE [LARGE SCALE GENOMIC DNA]</scope>
    <source>
        <strain evidence="3 4">SC58</strain>
    </source>
</reference>
<evidence type="ECO:0000256" key="1">
    <source>
        <dbReference type="ARBA" id="ARBA00005578"/>
    </source>
</evidence>
<dbReference type="AlphaFoldDB" id="A0A061JBB5"/>
<keyword evidence="4" id="KW-1185">Reference proteome</keyword>
<dbReference type="Gene3D" id="3.30.300.90">
    <property type="entry name" value="BolA-like"/>
    <property type="match status" value="1"/>
</dbReference>
<comment type="caution">
    <text evidence="3">The sequence shown here is derived from an EMBL/GenBank/DDBJ whole genome shotgun (WGS) entry which is preliminary data.</text>
</comment>
<evidence type="ECO:0000256" key="2">
    <source>
        <dbReference type="RuleBase" id="RU003860"/>
    </source>
</evidence>
<dbReference type="GO" id="GO:0005759">
    <property type="term" value="C:mitochondrial matrix"/>
    <property type="evidence" value="ECO:0007669"/>
    <property type="project" value="TreeGrafter"/>
</dbReference>
<dbReference type="PANTHER" id="PTHR46188">
    <property type="entry name" value="BOLA-LIKE PROTEIN 3"/>
    <property type="match status" value="1"/>
</dbReference>
<proteinExistence type="inferred from homology"/>
<protein>
    <recommendedName>
        <fullName evidence="5">BolA-like protein</fullName>
    </recommendedName>
</protein>
<dbReference type="InterPro" id="IPR052275">
    <property type="entry name" value="Mt_Fe-S_assembly_factor"/>
</dbReference>
<name>A0A061JBB5_TRYRA</name>
<organism evidence="3 4">
    <name type="scientific">Trypanosoma rangeli SC58</name>
    <dbReference type="NCBI Taxonomy" id="429131"/>
    <lineage>
        <taxon>Eukaryota</taxon>
        <taxon>Discoba</taxon>
        <taxon>Euglenozoa</taxon>
        <taxon>Kinetoplastea</taxon>
        <taxon>Metakinetoplastina</taxon>
        <taxon>Trypanosomatida</taxon>
        <taxon>Trypanosomatidae</taxon>
        <taxon>Trypanosoma</taxon>
        <taxon>Herpetosoma</taxon>
    </lineage>
</organism>
<evidence type="ECO:0000313" key="3">
    <source>
        <dbReference type="EMBL" id="ESL11620.1"/>
    </source>
</evidence>
<dbReference type="Proteomes" id="UP000031737">
    <property type="component" value="Unassembled WGS sequence"/>
</dbReference>
<accession>A0A061JBB5</accession>
<dbReference type="OrthoDB" id="203381at2759"/>
<dbReference type="InterPro" id="IPR002634">
    <property type="entry name" value="BolA"/>
</dbReference>
<gene>
    <name evidence="3" type="ORF">TRSC58_00625</name>
</gene>
<evidence type="ECO:0008006" key="5">
    <source>
        <dbReference type="Google" id="ProtNLM"/>
    </source>
</evidence>
<dbReference type="Pfam" id="PF01722">
    <property type="entry name" value="BolA"/>
    <property type="match status" value="1"/>
</dbReference>
<dbReference type="VEuPathDB" id="TriTrypDB:TRSC58_00625"/>
<dbReference type="EMBL" id="AUPL01000625">
    <property type="protein sequence ID" value="ESL11620.1"/>
    <property type="molecule type" value="Genomic_DNA"/>
</dbReference>
<comment type="similarity">
    <text evidence="1 2">Belongs to the BolA/IbaG family.</text>
</comment>